<feature type="transmembrane region" description="Helical" evidence="1">
    <location>
        <begin position="127"/>
        <end position="149"/>
    </location>
</feature>
<dbReference type="Proteomes" id="UP001454086">
    <property type="component" value="Unassembled WGS sequence"/>
</dbReference>
<feature type="transmembrane region" description="Helical" evidence="1">
    <location>
        <begin position="44"/>
        <end position="65"/>
    </location>
</feature>
<protein>
    <submittedName>
        <fullName evidence="3">Tripartite tricarboxylate transporter TctB family protein</fullName>
    </submittedName>
</protein>
<evidence type="ECO:0000259" key="2">
    <source>
        <dbReference type="Pfam" id="PF07331"/>
    </source>
</evidence>
<proteinExistence type="predicted"/>
<dbReference type="EMBL" id="JBBMFM010000004">
    <property type="protein sequence ID" value="MEQ2423719.1"/>
    <property type="molecule type" value="Genomic_DNA"/>
</dbReference>
<sequence length="155" mass="16805">MNNQMARDRAVGGVLMMIGAMTALATKAMQVKMRLSAGDPGPKLFLYIAAVGLMVCGAGIILSRVPDTKMLVMGKKQWGKFVFLFLVLIGYLLGLKYLGFIISTPLAAFVLIYILKKEKKINLAGAAAYALILTGALYLVFVKLLSIVLPRGLFF</sequence>
<evidence type="ECO:0000313" key="3">
    <source>
        <dbReference type="EMBL" id="MEQ2423719.1"/>
    </source>
</evidence>
<dbReference type="InterPro" id="IPR009936">
    <property type="entry name" value="DUF1468"/>
</dbReference>
<reference evidence="3 4" key="1">
    <citation type="submission" date="2024-03" db="EMBL/GenBank/DDBJ databases">
        <title>Human intestinal bacterial collection.</title>
        <authorList>
            <person name="Pauvert C."/>
            <person name="Hitch T.C.A."/>
            <person name="Clavel T."/>
        </authorList>
    </citation>
    <scope>NUCLEOTIDE SEQUENCE [LARGE SCALE GENOMIC DNA]</scope>
    <source>
        <strain evidence="3 4">CLA-SR-H021</strain>
    </source>
</reference>
<keyword evidence="1" id="KW-0812">Transmembrane</keyword>
<dbReference type="RefSeq" id="WP_227808479.1">
    <property type="nucleotide sequence ID" value="NZ_JAJFDX010000003.1"/>
</dbReference>
<feature type="domain" description="DUF1468" evidence="2">
    <location>
        <begin position="10"/>
        <end position="150"/>
    </location>
</feature>
<organism evidence="3 4">
    <name type="scientific">Enterocloster hominis</name>
    <name type="common">ex Hitch et al. 2024</name>
    <dbReference type="NCBI Taxonomy" id="1917870"/>
    <lineage>
        <taxon>Bacteria</taxon>
        <taxon>Bacillati</taxon>
        <taxon>Bacillota</taxon>
        <taxon>Clostridia</taxon>
        <taxon>Lachnospirales</taxon>
        <taxon>Lachnospiraceae</taxon>
        <taxon>Enterocloster</taxon>
    </lineage>
</organism>
<keyword evidence="1" id="KW-1133">Transmembrane helix</keyword>
<comment type="caution">
    <text evidence="3">The sequence shown here is derived from an EMBL/GenBank/DDBJ whole genome shotgun (WGS) entry which is preliminary data.</text>
</comment>
<gene>
    <name evidence="3" type="ORF">WMQ36_01915</name>
</gene>
<evidence type="ECO:0000256" key="1">
    <source>
        <dbReference type="SAM" id="Phobius"/>
    </source>
</evidence>
<feature type="transmembrane region" description="Helical" evidence="1">
    <location>
        <begin position="77"/>
        <end position="93"/>
    </location>
</feature>
<name>A0ABV1D3Q7_9FIRM</name>
<keyword evidence="1" id="KW-0472">Membrane</keyword>
<dbReference type="Pfam" id="PF07331">
    <property type="entry name" value="TctB"/>
    <property type="match status" value="1"/>
</dbReference>
<keyword evidence="4" id="KW-1185">Reference proteome</keyword>
<evidence type="ECO:0000313" key="4">
    <source>
        <dbReference type="Proteomes" id="UP001454086"/>
    </source>
</evidence>
<accession>A0ABV1D3Q7</accession>